<keyword evidence="2" id="KW-1185">Reference proteome</keyword>
<organism evidence="1 2">
    <name type="scientific">Prorocentrum cordatum</name>
    <dbReference type="NCBI Taxonomy" id="2364126"/>
    <lineage>
        <taxon>Eukaryota</taxon>
        <taxon>Sar</taxon>
        <taxon>Alveolata</taxon>
        <taxon>Dinophyceae</taxon>
        <taxon>Prorocentrales</taxon>
        <taxon>Prorocentraceae</taxon>
        <taxon>Prorocentrum</taxon>
    </lineage>
</organism>
<dbReference type="EMBL" id="CAUYUJ010005183">
    <property type="protein sequence ID" value="CAK0812583.1"/>
    <property type="molecule type" value="Genomic_DNA"/>
</dbReference>
<gene>
    <name evidence="1" type="ORF">PCOR1329_LOCUS16841</name>
</gene>
<feature type="non-terminal residue" evidence="1">
    <location>
        <position position="144"/>
    </location>
</feature>
<name>A0ABN9R1I3_9DINO</name>
<proteinExistence type="predicted"/>
<reference evidence="1" key="1">
    <citation type="submission" date="2023-10" db="EMBL/GenBank/DDBJ databases">
        <authorList>
            <person name="Chen Y."/>
            <person name="Shah S."/>
            <person name="Dougan E. K."/>
            <person name="Thang M."/>
            <person name="Chan C."/>
        </authorList>
    </citation>
    <scope>NUCLEOTIDE SEQUENCE [LARGE SCALE GENOMIC DNA]</scope>
</reference>
<accession>A0ABN9R1I3</accession>
<evidence type="ECO:0000313" key="2">
    <source>
        <dbReference type="Proteomes" id="UP001189429"/>
    </source>
</evidence>
<protein>
    <submittedName>
        <fullName evidence="1">Uncharacterized protein</fullName>
    </submittedName>
</protein>
<sequence>MPCNGPACGGIYCGSCAAVTGICALSTIGVITELITSFEDWTRRIEGAVEASCDVNMYTPQQTLLFDSDGTCSRTEMCNWQSTDMNEGWNGEGYWCTYRGFESGGYKYRCPCEVVESGRLGEATWFVVYPTTATGGDYLPTSPG</sequence>
<comment type="caution">
    <text evidence="1">The sequence shown here is derived from an EMBL/GenBank/DDBJ whole genome shotgun (WGS) entry which is preliminary data.</text>
</comment>
<evidence type="ECO:0000313" key="1">
    <source>
        <dbReference type="EMBL" id="CAK0812583.1"/>
    </source>
</evidence>
<dbReference type="Proteomes" id="UP001189429">
    <property type="component" value="Unassembled WGS sequence"/>
</dbReference>